<evidence type="ECO:0000256" key="7">
    <source>
        <dbReference type="SAM" id="MobiDB-lite"/>
    </source>
</evidence>
<gene>
    <name evidence="8" type="ORF">Ql52_gp049</name>
</gene>
<dbReference type="Gene3D" id="2.40.30.20">
    <property type="match status" value="1"/>
</dbReference>
<dbReference type="InterPro" id="IPR023366">
    <property type="entry name" value="ATP_synth_asu-like_sf"/>
</dbReference>
<evidence type="ECO:0000313" key="8">
    <source>
        <dbReference type="EMBL" id="WNV48185.1"/>
    </source>
</evidence>
<dbReference type="SUPFAM" id="SSF51126">
    <property type="entry name" value="Pectin lyase-like"/>
    <property type="match status" value="1"/>
</dbReference>
<feature type="compositionally biased region" description="Basic and acidic residues" evidence="7">
    <location>
        <begin position="484"/>
        <end position="494"/>
    </location>
</feature>
<keyword evidence="6" id="KW-1238">Degradation of host capsule during virus entry</keyword>
<keyword evidence="2" id="KW-1235">Degradation of host cell envelope components during virus entry</keyword>
<dbReference type="Gene3D" id="2.160.20.10">
    <property type="entry name" value="Single-stranded right-handed beta-helix, Pectin lyase-like"/>
    <property type="match status" value="1"/>
</dbReference>
<feature type="compositionally biased region" description="Polar residues" evidence="7">
    <location>
        <begin position="460"/>
        <end position="470"/>
    </location>
</feature>
<evidence type="ECO:0000256" key="5">
    <source>
        <dbReference type="ARBA" id="ARBA00023296"/>
    </source>
</evidence>
<keyword evidence="3" id="KW-1227">Viral tail protein</keyword>
<organism evidence="8 9">
    <name type="scientific">Caulobacter phage Quill_5.2</name>
    <dbReference type="NCBI Taxonomy" id="3075108"/>
    <lineage>
        <taxon>Viruses</taxon>
        <taxon>Duplodnaviria</taxon>
        <taxon>Heunggongvirae</taxon>
        <taxon>Uroviricota</taxon>
        <taxon>Caudoviricetes</taxon>
        <taxon>Autographivirales</taxon>
        <taxon>Autonotataviridae</taxon>
        <taxon>Lullwatervirus</taxon>
        <taxon>Lullwatervirus quill52</taxon>
    </lineage>
</organism>
<dbReference type="GO" id="GO:0098996">
    <property type="term" value="P:symbiont entry into host cell via disruption of host cell glycocalyx"/>
    <property type="evidence" value="ECO:0007669"/>
    <property type="project" value="UniProtKB-KW"/>
</dbReference>
<evidence type="ECO:0000256" key="1">
    <source>
        <dbReference type="ARBA" id="ARBA00004328"/>
    </source>
</evidence>
<keyword evidence="5" id="KW-1160">Virus entry into host cell</keyword>
<dbReference type="InterPro" id="IPR012334">
    <property type="entry name" value="Pectin_lyas_fold"/>
</dbReference>
<dbReference type="Proteomes" id="UP001301924">
    <property type="component" value="Segment"/>
</dbReference>
<accession>A0AA96PZJ6</accession>
<dbReference type="GO" id="GO:0098015">
    <property type="term" value="C:virus tail"/>
    <property type="evidence" value="ECO:0007669"/>
    <property type="project" value="UniProtKB-KW"/>
</dbReference>
<keyword evidence="9" id="KW-1185">Reference proteome</keyword>
<comment type="subcellular location">
    <subcellularLocation>
        <location evidence="1">Virion</location>
    </subcellularLocation>
</comment>
<dbReference type="GO" id="GO:0098994">
    <property type="term" value="P:symbiont entry into host cell via disruption of host cell envelope"/>
    <property type="evidence" value="ECO:0007669"/>
    <property type="project" value="UniProtKB-KW"/>
</dbReference>
<evidence type="ECO:0000256" key="2">
    <source>
        <dbReference type="ARBA" id="ARBA00022717"/>
    </source>
</evidence>
<proteinExistence type="predicted"/>
<name>A0AA96PZJ6_9CAUD</name>
<dbReference type="EMBL" id="OR260090">
    <property type="protein sequence ID" value="WNV48185.1"/>
    <property type="molecule type" value="Genomic_DNA"/>
</dbReference>
<protein>
    <submittedName>
        <fullName evidence="8">Uncharacterized protein</fullName>
    </submittedName>
</protein>
<evidence type="ECO:0000256" key="3">
    <source>
        <dbReference type="ARBA" id="ARBA00022732"/>
    </source>
</evidence>
<dbReference type="InterPro" id="IPR011050">
    <property type="entry name" value="Pectin_lyase_fold/virulence"/>
</dbReference>
<evidence type="ECO:0000256" key="6">
    <source>
        <dbReference type="ARBA" id="ARBA00035731"/>
    </source>
</evidence>
<evidence type="ECO:0000256" key="4">
    <source>
        <dbReference type="ARBA" id="ARBA00022844"/>
    </source>
</evidence>
<feature type="region of interest" description="Disordered" evidence="7">
    <location>
        <begin position="460"/>
        <end position="494"/>
    </location>
</feature>
<reference evidence="9" key="1">
    <citation type="journal article" date="2024" name="Viruses">
        <title>New Genera and Species of Caulobacter and Brevundimonas Bacteriophages Provide Insights into Phage Genome Evolution.</title>
        <authorList>
            <person name="Ely B."/>
            <person name="Hils M."/>
            <person name="Clarke A."/>
            <person name="Albert M."/>
            <person name="Holness N."/>
            <person name="Lenski J."/>
            <person name="Mohammadi T."/>
        </authorList>
    </citation>
    <scope>NUCLEOTIDE SEQUENCE [LARGE SCALE GENOMIC DNA]</scope>
</reference>
<evidence type="ECO:0000313" key="9">
    <source>
        <dbReference type="Proteomes" id="UP001301924"/>
    </source>
</evidence>
<sequence length="494" mass="52107">MSNLKVLFPALDSVGAASTNNSRIQALLDAGGQVSLQGSGTCYVTGGLVMGDNTELIVPPSLTIRLAPGSNKVMLTSSAIRSSLAGGGATVTVNWTSGIDCPVVWTAHGMSVGEYVYLNGANEGQFRGVFVVTNVADANNLTLRLWRTPTANATGTCKALRANKNITVSGGIWDHDDANNPSSLFPDCMAIVLGACGNLQVNNVTIKRSTKYCLWLAALNGFSVSNVYVPETVSDVVKIYGPAAYGDVENISGVASGDDLLTLQPKEAAAFSQYNPYTWGDILNVRIRNVRSPKNGNYKIFAIYTDSTFIADNIEVDGVHGQTSGVAVSLNQSLGSGQGVLGRISVNNITAKAVYPCQVANATIDALRLGINNTVVDTTGANTNGNHIRIDTTAVVKRLGVQMRITDATYGASGAPSPIYVGGAVWQMDLTDVQGIWGSSTRFLSLSSTGGARVDKINFEGSTSTATTPSRSHRATRQPIRPRSCSDRARKSRR</sequence>
<keyword evidence="4" id="KW-0946">Virion</keyword>